<proteinExistence type="predicted"/>
<protein>
    <submittedName>
        <fullName evidence="2">Uncharacterized protein</fullName>
    </submittedName>
</protein>
<dbReference type="AlphaFoldDB" id="A0A367JIJ5"/>
<keyword evidence="1" id="KW-1133">Transmembrane helix</keyword>
<keyword evidence="1" id="KW-0812">Transmembrane</keyword>
<dbReference type="PANTHER" id="PTHR13046:SF0">
    <property type="entry name" value="CAAX PRENYL PROTEASE 2"/>
    <property type="match status" value="1"/>
</dbReference>
<organism evidence="2 3">
    <name type="scientific">Rhizopus stolonifer</name>
    <name type="common">Rhizopus nigricans</name>
    <dbReference type="NCBI Taxonomy" id="4846"/>
    <lineage>
        <taxon>Eukaryota</taxon>
        <taxon>Fungi</taxon>
        <taxon>Fungi incertae sedis</taxon>
        <taxon>Mucoromycota</taxon>
        <taxon>Mucoromycotina</taxon>
        <taxon>Mucoromycetes</taxon>
        <taxon>Mucorales</taxon>
        <taxon>Mucorineae</taxon>
        <taxon>Rhizopodaceae</taxon>
        <taxon>Rhizopus</taxon>
    </lineage>
</organism>
<keyword evidence="3" id="KW-1185">Reference proteome</keyword>
<name>A0A367JIJ5_RHIST</name>
<accession>A0A367JIJ5</accession>
<evidence type="ECO:0000256" key="1">
    <source>
        <dbReference type="SAM" id="Phobius"/>
    </source>
</evidence>
<dbReference type="PANTHER" id="PTHR13046">
    <property type="entry name" value="PROTEASE U48 CAAX PRENYL PROTEASE RCE1"/>
    <property type="match status" value="1"/>
</dbReference>
<dbReference type="GO" id="GO:0005789">
    <property type="term" value="C:endoplasmic reticulum membrane"/>
    <property type="evidence" value="ECO:0007669"/>
    <property type="project" value="InterPro"/>
</dbReference>
<reference evidence="2 3" key="1">
    <citation type="journal article" date="2018" name="G3 (Bethesda)">
        <title>Phylogenetic and Phylogenomic Definition of Rhizopus Species.</title>
        <authorList>
            <person name="Gryganskyi A.P."/>
            <person name="Golan J."/>
            <person name="Dolatabadi S."/>
            <person name="Mondo S."/>
            <person name="Robb S."/>
            <person name="Idnurm A."/>
            <person name="Muszewska A."/>
            <person name="Steczkiewicz K."/>
            <person name="Masonjones S."/>
            <person name="Liao H.L."/>
            <person name="Gajdeczka M.T."/>
            <person name="Anike F."/>
            <person name="Vuek A."/>
            <person name="Anishchenko I.M."/>
            <person name="Voigt K."/>
            <person name="de Hoog G.S."/>
            <person name="Smith M.E."/>
            <person name="Heitman J."/>
            <person name="Vilgalys R."/>
            <person name="Stajich J.E."/>
        </authorList>
    </citation>
    <scope>NUCLEOTIDE SEQUENCE [LARGE SCALE GENOMIC DNA]</scope>
    <source>
        <strain evidence="2 3">LSU 92-RS-03</strain>
    </source>
</reference>
<dbReference type="GO" id="GO:0004222">
    <property type="term" value="F:metalloendopeptidase activity"/>
    <property type="evidence" value="ECO:0007669"/>
    <property type="project" value="InterPro"/>
</dbReference>
<dbReference type="GO" id="GO:0071586">
    <property type="term" value="P:CAAX-box protein processing"/>
    <property type="evidence" value="ECO:0007669"/>
    <property type="project" value="InterPro"/>
</dbReference>
<sequence length="138" mass="15454">MTISTGLANLVCIGFTVIYVIGFYLFKTPGSRNHPSVIRARMKAVTVASFISMFIVQQLTPSNLFTILGLVPVLSAVKPVFLTILLFLGPLSTMYFENELPFQTNFNLKRDVVESFTTPLGQRNYFVVFIVSFFAHGF</sequence>
<dbReference type="OrthoDB" id="271604at2759"/>
<dbReference type="Proteomes" id="UP000253551">
    <property type="component" value="Unassembled WGS sequence"/>
</dbReference>
<evidence type="ECO:0000313" key="2">
    <source>
        <dbReference type="EMBL" id="RCH89764.1"/>
    </source>
</evidence>
<feature type="transmembrane region" description="Helical" evidence="1">
    <location>
        <begin position="6"/>
        <end position="26"/>
    </location>
</feature>
<evidence type="ECO:0000313" key="3">
    <source>
        <dbReference type="Proteomes" id="UP000253551"/>
    </source>
</evidence>
<gene>
    <name evidence="2" type="ORF">CU098_007318</name>
</gene>
<keyword evidence="1" id="KW-0472">Membrane</keyword>
<feature type="transmembrane region" description="Helical" evidence="1">
    <location>
        <begin position="65"/>
        <end position="88"/>
    </location>
</feature>
<dbReference type="STRING" id="4846.A0A367JIJ5"/>
<dbReference type="InterPro" id="IPR039731">
    <property type="entry name" value="Rce1"/>
</dbReference>
<dbReference type="EMBL" id="PJQM01003274">
    <property type="protein sequence ID" value="RCH89764.1"/>
    <property type="molecule type" value="Genomic_DNA"/>
</dbReference>
<comment type="caution">
    <text evidence="2">The sequence shown here is derived from an EMBL/GenBank/DDBJ whole genome shotgun (WGS) entry which is preliminary data.</text>
</comment>